<organism evidence="2 3">
    <name type="scientific">Candidatus Doudnabacteria bacterium RIFCSPHIGHO2_01_52_17</name>
    <dbReference type="NCBI Taxonomy" id="1817820"/>
    <lineage>
        <taxon>Bacteria</taxon>
        <taxon>Candidatus Doudnaibacteriota</taxon>
    </lineage>
</organism>
<dbReference type="EMBL" id="MFEG01000055">
    <property type="protein sequence ID" value="OGE74581.1"/>
    <property type="molecule type" value="Genomic_DNA"/>
</dbReference>
<keyword evidence="1" id="KW-0472">Membrane</keyword>
<feature type="transmembrane region" description="Helical" evidence="1">
    <location>
        <begin position="6"/>
        <end position="24"/>
    </location>
</feature>
<accession>A0A1F5NA69</accession>
<name>A0A1F5NA69_9BACT</name>
<evidence type="ECO:0000256" key="1">
    <source>
        <dbReference type="SAM" id="Phobius"/>
    </source>
</evidence>
<reference evidence="2 3" key="1">
    <citation type="journal article" date="2016" name="Nat. Commun.">
        <title>Thousands of microbial genomes shed light on interconnected biogeochemical processes in an aquifer system.</title>
        <authorList>
            <person name="Anantharaman K."/>
            <person name="Brown C.T."/>
            <person name="Hug L.A."/>
            <person name="Sharon I."/>
            <person name="Castelle C.J."/>
            <person name="Probst A.J."/>
            <person name="Thomas B.C."/>
            <person name="Singh A."/>
            <person name="Wilkins M.J."/>
            <person name="Karaoz U."/>
            <person name="Brodie E.L."/>
            <person name="Williams K.H."/>
            <person name="Hubbard S.S."/>
            <person name="Banfield J.F."/>
        </authorList>
    </citation>
    <scope>NUCLEOTIDE SEQUENCE [LARGE SCALE GENOMIC DNA]</scope>
</reference>
<keyword evidence="1" id="KW-0812">Transmembrane</keyword>
<sequence length="216" mass="24128">MKVVISLVVIAVAWIVLLVIHLYLRRNNKNSAPALSVTTENPAALAHDPTPQVVQVVLEEKRESQHDLPATPRVEEDSEEEKFKKGLRELRAGGLDSASSVAKIWDEYGGTLESEEVLDALVELGYEAAEVVPVLLSRGYHLPEIFTLIDERYNPGAGEWLDLLWPVVPSDIVSIKAGKILDAFRERTGDSSLEWSDFVEPLLKRGLRQMEFPCPF</sequence>
<protein>
    <submittedName>
        <fullName evidence="2">Uncharacterized protein</fullName>
    </submittedName>
</protein>
<comment type="caution">
    <text evidence="2">The sequence shown here is derived from an EMBL/GenBank/DDBJ whole genome shotgun (WGS) entry which is preliminary data.</text>
</comment>
<evidence type="ECO:0000313" key="2">
    <source>
        <dbReference type="EMBL" id="OGE74581.1"/>
    </source>
</evidence>
<evidence type="ECO:0000313" key="3">
    <source>
        <dbReference type="Proteomes" id="UP000176547"/>
    </source>
</evidence>
<dbReference type="Proteomes" id="UP000176547">
    <property type="component" value="Unassembled WGS sequence"/>
</dbReference>
<gene>
    <name evidence="2" type="ORF">A3K06_00865</name>
</gene>
<keyword evidence="1" id="KW-1133">Transmembrane helix</keyword>
<proteinExistence type="predicted"/>
<dbReference type="AlphaFoldDB" id="A0A1F5NA69"/>